<dbReference type="WBParaSite" id="nRc.2.0.1.t16197-RA">
    <property type="protein sequence ID" value="nRc.2.0.1.t16197-RA"/>
    <property type="gene ID" value="nRc.2.0.1.g16197"/>
</dbReference>
<accession>A0A915IQC2</accession>
<reference evidence="2" key="1">
    <citation type="submission" date="2022-11" db="UniProtKB">
        <authorList>
            <consortium name="WormBaseParasite"/>
        </authorList>
    </citation>
    <scope>IDENTIFICATION</scope>
</reference>
<name>A0A915IQC2_ROMCU</name>
<proteinExistence type="predicted"/>
<dbReference type="Proteomes" id="UP000887565">
    <property type="component" value="Unplaced"/>
</dbReference>
<evidence type="ECO:0000313" key="2">
    <source>
        <dbReference type="WBParaSite" id="nRc.2.0.1.t16197-RA"/>
    </source>
</evidence>
<dbReference type="AlphaFoldDB" id="A0A915IQC2"/>
<keyword evidence="1" id="KW-1185">Reference proteome</keyword>
<evidence type="ECO:0000313" key="1">
    <source>
        <dbReference type="Proteomes" id="UP000887565"/>
    </source>
</evidence>
<sequence length="70" mass="7586">MAILKLITPNNGQTSGKLTNKPKIRLAAGLFSNAKLCTISCKELEIGQENRMPTVKPAKMTKGAGQSRTW</sequence>
<protein>
    <submittedName>
        <fullName evidence="2">Uncharacterized protein</fullName>
    </submittedName>
</protein>
<organism evidence="1 2">
    <name type="scientific">Romanomermis culicivorax</name>
    <name type="common">Nematode worm</name>
    <dbReference type="NCBI Taxonomy" id="13658"/>
    <lineage>
        <taxon>Eukaryota</taxon>
        <taxon>Metazoa</taxon>
        <taxon>Ecdysozoa</taxon>
        <taxon>Nematoda</taxon>
        <taxon>Enoplea</taxon>
        <taxon>Dorylaimia</taxon>
        <taxon>Mermithida</taxon>
        <taxon>Mermithoidea</taxon>
        <taxon>Mermithidae</taxon>
        <taxon>Romanomermis</taxon>
    </lineage>
</organism>